<organism evidence="2 3">
    <name type="scientific">Marasmius tenuissimus</name>
    <dbReference type="NCBI Taxonomy" id="585030"/>
    <lineage>
        <taxon>Eukaryota</taxon>
        <taxon>Fungi</taxon>
        <taxon>Dikarya</taxon>
        <taxon>Basidiomycota</taxon>
        <taxon>Agaricomycotina</taxon>
        <taxon>Agaricomycetes</taxon>
        <taxon>Agaricomycetidae</taxon>
        <taxon>Agaricales</taxon>
        <taxon>Marasmiineae</taxon>
        <taxon>Marasmiaceae</taxon>
        <taxon>Marasmius</taxon>
    </lineage>
</organism>
<accession>A0ABR2Z9W0</accession>
<gene>
    <name evidence="2" type="ORF">AAF712_014865</name>
</gene>
<evidence type="ECO:0000313" key="2">
    <source>
        <dbReference type="EMBL" id="KAL0058461.1"/>
    </source>
</evidence>
<reference evidence="2 3" key="1">
    <citation type="submission" date="2024-05" db="EMBL/GenBank/DDBJ databases">
        <title>A draft genome resource for the thread blight pathogen Marasmius tenuissimus strain MS-2.</title>
        <authorList>
            <person name="Yulfo-Soto G.E."/>
            <person name="Baruah I.K."/>
            <person name="Amoako-Attah I."/>
            <person name="Bukari Y."/>
            <person name="Meinhardt L.W."/>
            <person name="Bailey B.A."/>
            <person name="Cohen S.P."/>
        </authorList>
    </citation>
    <scope>NUCLEOTIDE SEQUENCE [LARGE SCALE GENOMIC DNA]</scope>
    <source>
        <strain evidence="2 3">MS-2</strain>
    </source>
</reference>
<feature type="compositionally biased region" description="Basic and acidic residues" evidence="1">
    <location>
        <begin position="36"/>
        <end position="53"/>
    </location>
</feature>
<evidence type="ECO:0000313" key="3">
    <source>
        <dbReference type="Proteomes" id="UP001437256"/>
    </source>
</evidence>
<proteinExistence type="predicted"/>
<feature type="region of interest" description="Disordered" evidence="1">
    <location>
        <begin position="1"/>
        <end position="110"/>
    </location>
</feature>
<sequence length="286" mass="32113">MSNSHGSPNPIFPSDNPRSITDALAFAGSGTSTRKLTADDWLRISDQQRERKANTRAGSPSKENTRKRRKTKDSEVPDPQTPRSQREETKRKGQNPRRRRTQPTARSIAEVDADQMNETVVGGPIPKVEKEVLLDRTLAYTVSLQGHTQQVSLSTSEAMNGEEHYLRRATAEEWMCAAYPDKRGRPSYRKKNSGLSTIQQCERDKETMMKDPVALAAKLEEARIAQKSRYHEAKRKRAQVGGSTRTTPEAGVYLDLEKGITMGLQVETELSGDMIDWQSDSDEHSI</sequence>
<keyword evidence="3" id="KW-1185">Reference proteome</keyword>
<comment type="caution">
    <text evidence="2">The sequence shown here is derived from an EMBL/GenBank/DDBJ whole genome shotgun (WGS) entry which is preliminary data.</text>
</comment>
<dbReference type="Proteomes" id="UP001437256">
    <property type="component" value="Unassembled WGS sequence"/>
</dbReference>
<dbReference type="EMBL" id="JBBXMP010000311">
    <property type="protein sequence ID" value="KAL0058461.1"/>
    <property type="molecule type" value="Genomic_DNA"/>
</dbReference>
<name>A0ABR2Z9W0_9AGAR</name>
<protein>
    <submittedName>
        <fullName evidence="2">Uncharacterized protein</fullName>
    </submittedName>
</protein>
<evidence type="ECO:0000256" key="1">
    <source>
        <dbReference type="SAM" id="MobiDB-lite"/>
    </source>
</evidence>
<feature type="compositionally biased region" description="Basic residues" evidence="1">
    <location>
        <begin position="92"/>
        <end position="101"/>
    </location>
</feature>